<keyword evidence="4 12" id="KW-0328">Glycosyltransferase</keyword>
<comment type="similarity">
    <text evidence="3 12">Belongs to the glycosyltransferase 10 family.</text>
</comment>
<dbReference type="InterPro" id="IPR038577">
    <property type="entry name" value="GT10-like_C_sf"/>
</dbReference>
<dbReference type="InterPro" id="IPR055270">
    <property type="entry name" value="Glyco_tran_10_C"/>
</dbReference>
<feature type="transmembrane region" description="Helical" evidence="12">
    <location>
        <begin position="21"/>
        <end position="39"/>
    </location>
</feature>
<reference evidence="15" key="2">
    <citation type="submission" date="2022-10" db="EMBL/GenBank/DDBJ databases">
        <authorList>
            <consortium name="ENA_rothamsted_submissions"/>
            <consortium name="culmorum"/>
            <person name="King R."/>
        </authorList>
    </citation>
    <scope>NUCLEOTIDE SEQUENCE</scope>
</reference>
<comment type="subcellular location">
    <subcellularLocation>
        <location evidence="1 12">Golgi apparatus</location>
        <location evidence="1 12">Golgi stack membrane</location>
        <topology evidence="1 12">Single-pass type II membrane protein</topology>
    </subcellularLocation>
</comment>
<dbReference type="Pfam" id="PF17039">
    <property type="entry name" value="Glyco_tran_10_N"/>
    <property type="match status" value="1"/>
</dbReference>
<evidence type="ECO:0000313" key="15">
    <source>
        <dbReference type="EMBL" id="CAG9782532.1"/>
    </source>
</evidence>
<reference evidence="15" key="1">
    <citation type="submission" date="2021-12" db="EMBL/GenBank/DDBJ databases">
        <authorList>
            <person name="King R."/>
        </authorList>
    </citation>
    <scope>NUCLEOTIDE SEQUENCE</scope>
</reference>
<dbReference type="EMBL" id="OU893332">
    <property type="protein sequence ID" value="CAG9782532.1"/>
    <property type="molecule type" value="Genomic_DNA"/>
</dbReference>
<organism evidence="15 16">
    <name type="scientific">Diatraea saccharalis</name>
    <name type="common">sugarcane borer</name>
    <dbReference type="NCBI Taxonomy" id="40085"/>
    <lineage>
        <taxon>Eukaryota</taxon>
        <taxon>Metazoa</taxon>
        <taxon>Ecdysozoa</taxon>
        <taxon>Arthropoda</taxon>
        <taxon>Hexapoda</taxon>
        <taxon>Insecta</taxon>
        <taxon>Pterygota</taxon>
        <taxon>Neoptera</taxon>
        <taxon>Endopterygota</taxon>
        <taxon>Lepidoptera</taxon>
        <taxon>Glossata</taxon>
        <taxon>Ditrysia</taxon>
        <taxon>Pyraloidea</taxon>
        <taxon>Crambidae</taxon>
        <taxon>Crambinae</taxon>
        <taxon>Diatraea</taxon>
    </lineage>
</organism>
<keyword evidence="16" id="KW-1185">Reference proteome</keyword>
<dbReference type="PANTHER" id="PTHR48438">
    <property type="entry name" value="ALPHA-(1,3)-FUCOSYLTRANSFERASE C-RELATED"/>
    <property type="match status" value="1"/>
</dbReference>
<evidence type="ECO:0000256" key="4">
    <source>
        <dbReference type="ARBA" id="ARBA00022676"/>
    </source>
</evidence>
<dbReference type="InterPro" id="IPR001503">
    <property type="entry name" value="Glyco_trans_10"/>
</dbReference>
<evidence type="ECO:0000256" key="10">
    <source>
        <dbReference type="ARBA" id="ARBA00023136"/>
    </source>
</evidence>
<keyword evidence="5 12" id="KW-0808">Transferase</keyword>
<accession>A0A9N9N1L7</accession>
<evidence type="ECO:0000259" key="13">
    <source>
        <dbReference type="Pfam" id="PF00852"/>
    </source>
</evidence>
<evidence type="ECO:0000313" key="16">
    <source>
        <dbReference type="Proteomes" id="UP001153714"/>
    </source>
</evidence>
<sequence length="426" mass="50510">MPQHFRLAAFYTSVIKQMVSVRFLFLIAIVSFLVSVVFIQSAKKNDRLVQEAIENISRDIRYIDVYRKPSKLSNDVKYILLWTSHTYSPLYFLGNGQEAFVRNNCPVIDCYVTTDRTLFGGDVSRFDAIAFNGRNLKDYRRRSQLPLKRSMRQKYIFFNLESSDNYPICSARYDDYFNWTATYKLNSDIPYPYLLIKNNKGEIVGPKVNMEWVEEYSTIDDELADKLKSKTKAIAWFVSSCSVRSKRNKFVKIFRKALSHYRLDIDVYGKCGTFKCPIEKKEDCHKMLEKDYFFYLSMENSFAEDYITEKVLTALQHNIVPILYGAANYTRFLPPGSYLDARKQNVKSLADIVARLIEYPNMYRDYFKWKRYYNYYDPTAKENVCAVCAALHNKTMMETVTMYKTFRRWWYPPFKKRCSWYVDDDD</sequence>
<evidence type="ECO:0000256" key="2">
    <source>
        <dbReference type="ARBA" id="ARBA00004922"/>
    </source>
</evidence>
<keyword evidence="8 12" id="KW-1133">Transmembrane helix</keyword>
<proteinExistence type="inferred from homology"/>
<feature type="domain" description="Fucosyltransferase C-terminal" evidence="13">
    <location>
        <begin position="228"/>
        <end position="400"/>
    </location>
</feature>
<name>A0A9N9N1L7_9NEOP</name>
<dbReference type="GO" id="GO:0008417">
    <property type="term" value="F:fucosyltransferase activity"/>
    <property type="evidence" value="ECO:0007669"/>
    <property type="project" value="InterPro"/>
</dbReference>
<dbReference type="SUPFAM" id="SSF53756">
    <property type="entry name" value="UDP-Glycosyltransferase/glycogen phosphorylase"/>
    <property type="match status" value="1"/>
</dbReference>
<evidence type="ECO:0000256" key="8">
    <source>
        <dbReference type="ARBA" id="ARBA00022989"/>
    </source>
</evidence>
<gene>
    <name evidence="15" type="ORF">DIATSA_LOCUS778</name>
</gene>
<feature type="domain" description="Fucosyltransferase N-terminal" evidence="14">
    <location>
        <begin position="76"/>
        <end position="193"/>
    </location>
</feature>
<protein>
    <recommendedName>
        <fullName evidence="12">Fucosyltransferase</fullName>
        <ecNumber evidence="12">2.4.1.-</ecNumber>
    </recommendedName>
</protein>
<keyword evidence="10 12" id="KW-0472">Membrane</keyword>
<dbReference type="Gene3D" id="3.40.50.11660">
    <property type="entry name" value="Glycosyl transferase family 10, C-terminal domain"/>
    <property type="match status" value="1"/>
</dbReference>
<keyword evidence="6 12" id="KW-0812">Transmembrane</keyword>
<dbReference type="OrthoDB" id="427096at2759"/>
<keyword evidence="9 12" id="KW-0333">Golgi apparatus</keyword>
<evidence type="ECO:0000256" key="6">
    <source>
        <dbReference type="ARBA" id="ARBA00022692"/>
    </source>
</evidence>
<evidence type="ECO:0000256" key="7">
    <source>
        <dbReference type="ARBA" id="ARBA00022968"/>
    </source>
</evidence>
<dbReference type="PANTHER" id="PTHR48438:SF1">
    <property type="entry name" value="ALPHA-(1,3)-FUCOSYLTRANSFERASE C-RELATED"/>
    <property type="match status" value="1"/>
</dbReference>
<comment type="pathway">
    <text evidence="2">Protein modification; protein glycosylation.</text>
</comment>
<dbReference type="Pfam" id="PF00852">
    <property type="entry name" value="Glyco_transf_10"/>
    <property type="match status" value="1"/>
</dbReference>
<evidence type="ECO:0000256" key="9">
    <source>
        <dbReference type="ARBA" id="ARBA00023034"/>
    </source>
</evidence>
<evidence type="ECO:0000256" key="11">
    <source>
        <dbReference type="ARBA" id="ARBA00023180"/>
    </source>
</evidence>
<evidence type="ECO:0000259" key="14">
    <source>
        <dbReference type="Pfam" id="PF17039"/>
    </source>
</evidence>
<evidence type="ECO:0000256" key="12">
    <source>
        <dbReference type="RuleBase" id="RU003832"/>
    </source>
</evidence>
<evidence type="ECO:0000256" key="5">
    <source>
        <dbReference type="ARBA" id="ARBA00022679"/>
    </source>
</evidence>
<dbReference type="EC" id="2.4.1.-" evidence="12"/>
<keyword evidence="7" id="KW-0735">Signal-anchor</keyword>
<evidence type="ECO:0000256" key="1">
    <source>
        <dbReference type="ARBA" id="ARBA00004447"/>
    </source>
</evidence>
<evidence type="ECO:0000256" key="3">
    <source>
        <dbReference type="ARBA" id="ARBA00008919"/>
    </source>
</evidence>
<dbReference type="GO" id="GO:0032580">
    <property type="term" value="C:Golgi cisterna membrane"/>
    <property type="evidence" value="ECO:0007669"/>
    <property type="project" value="UniProtKB-SubCell"/>
</dbReference>
<dbReference type="InterPro" id="IPR031481">
    <property type="entry name" value="Glyco_tran_10_N"/>
</dbReference>
<dbReference type="AlphaFoldDB" id="A0A9N9N1L7"/>
<dbReference type="Proteomes" id="UP001153714">
    <property type="component" value="Chromosome 1"/>
</dbReference>
<keyword evidence="11" id="KW-0325">Glycoprotein</keyword>